<gene>
    <name evidence="1" type="ORF">ACFX5D_14070</name>
</gene>
<proteinExistence type="predicted"/>
<evidence type="ECO:0000313" key="1">
    <source>
        <dbReference type="EMBL" id="MFE3849095.1"/>
    </source>
</evidence>
<reference evidence="1 2" key="1">
    <citation type="submission" date="2024-06" db="EMBL/GenBank/DDBJ databases">
        <title>Flavobacterium spp. isolated from glacier.</title>
        <authorList>
            <person name="Han D."/>
        </authorList>
    </citation>
    <scope>NUCLEOTIDE SEQUENCE [LARGE SCALE GENOMIC DNA]</scope>
    <source>
        <strain evidence="1 2">LB3P45</strain>
    </source>
</reference>
<dbReference type="Proteomes" id="UP001600039">
    <property type="component" value="Unassembled WGS sequence"/>
</dbReference>
<comment type="caution">
    <text evidence="1">The sequence shown here is derived from an EMBL/GenBank/DDBJ whole genome shotgun (WGS) entry which is preliminary data.</text>
</comment>
<keyword evidence="2" id="KW-1185">Reference proteome</keyword>
<dbReference type="RefSeq" id="WP_379858841.1">
    <property type="nucleotide sequence ID" value="NZ_JBHZQA010000010.1"/>
</dbReference>
<evidence type="ECO:0008006" key="3">
    <source>
        <dbReference type="Google" id="ProtNLM"/>
    </source>
</evidence>
<protein>
    <recommendedName>
        <fullName evidence="3">SusD family protein</fullName>
    </recommendedName>
</protein>
<sequence length="120" mass="13664">MAAEEEAKSYLTPNTNKLETLDGRILYDTATIFSATALDRNSLILQHCLTLAKFHIATLCNADFIYEQAKERYDRAIDWFNKLAKGTVVLTSLPRIILDDTNSDRQPFSSGSRTKFNHDY</sequence>
<organism evidence="1 2">
    <name type="scientific">Flavobacterium fructosi</name>
    <dbReference type="NCBI Taxonomy" id="3230416"/>
    <lineage>
        <taxon>Bacteria</taxon>
        <taxon>Pseudomonadati</taxon>
        <taxon>Bacteroidota</taxon>
        <taxon>Flavobacteriia</taxon>
        <taxon>Flavobacteriales</taxon>
        <taxon>Flavobacteriaceae</taxon>
        <taxon>Flavobacterium</taxon>
    </lineage>
</organism>
<name>A0ABW6HQN5_9FLAO</name>
<dbReference type="EMBL" id="JBHZQA010000010">
    <property type="protein sequence ID" value="MFE3849095.1"/>
    <property type="molecule type" value="Genomic_DNA"/>
</dbReference>
<evidence type="ECO:0000313" key="2">
    <source>
        <dbReference type="Proteomes" id="UP001600039"/>
    </source>
</evidence>
<accession>A0ABW6HQN5</accession>